<keyword evidence="2" id="KW-1015">Disulfide bond</keyword>
<gene>
    <name evidence="3" type="ORF">SEMRO_737_G195180.1</name>
</gene>
<reference evidence="3" key="1">
    <citation type="submission" date="2020-06" db="EMBL/GenBank/DDBJ databases">
        <authorList>
            <consortium name="Plant Systems Biology data submission"/>
        </authorList>
    </citation>
    <scope>NUCLEOTIDE SEQUENCE</scope>
    <source>
        <strain evidence="3">D6</strain>
    </source>
</reference>
<evidence type="ECO:0000313" key="4">
    <source>
        <dbReference type="Proteomes" id="UP001153069"/>
    </source>
</evidence>
<evidence type="ECO:0000256" key="2">
    <source>
        <dbReference type="ARBA" id="ARBA00023157"/>
    </source>
</evidence>
<dbReference type="OrthoDB" id="282149at2759"/>
<dbReference type="EMBL" id="CAICTM010000736">
    <property type="protein sequence ID" value="CAB9515775.1"/>
    <property type="molecule type" value="Genomic_DNA"/>
</dbReference>
<comment type="similarity">
    <text evidence="1">Belongs to the PET191 family.</text>
</comment>
<organism evidence="3 4">
    <name type="scientific">Seminavis robusta</name>
    <dbReference type="NCBI Taxonomy" id="568900"/>
    <lineage>
        <taxon>Eukaryota</taxon>
        <taxon>Sar</taxon>
        <taxon>Stramenopiles</taxon>
        <taxon>Ochrophyta</taxon>
        <taxon>Bacillariophyta</taxon>
        <taxon>Bacillariophyceae</taxon>
        <taxon>Bacillariophycidae</taxon>
        <taxon>Naviculales</taxon>
        <taxon>Naviculaceae</taxon>
        <taxon>Seminavis</taxon>
    </lineage>
</organism>
<comment type="caution">
    <text evidence="3">The sequence shown here is derived from an EMBL/GenBank/DDBJ whole genome shotgun (WGS) entry which is preliminary data.</text>
</comment>
<dbReference type="Proteomes" id="UP001153069">
    <property type="component" value="Unassembled WGS sequence"/>
</dbReference>
<dbReference type="GO" id="GO:0033617">
    <property type="term" value="P:mitochondrial respiratory chain complex IV assembly"/>
    <property type="evidence" value="ECO:0007669"/>
    <property type="project" value="TreeGrafter"/>
</dbReference>
<evidence type="ECO:0000313" key="3">
    <source>
        <dbReference type="EMBL" id="CAB9515775.1"/>
    </source>
</evidence>
<dbReference type="PANTHER" id="PTHR28627:SF1">
    <property type="entry name" value="CYTOCHROME C OXIDASE ASSEMBLY FACTOR 5"/>
    <property type="match status" value="1"/>
</dbReference>
<accession>A0A9N8E8H4</accession>
<dbReference type="AlphaFoldDB" id="A0A9N8E8H4"/>
<protein>
    <recommendedName>
        <fullName evidence="5">Cytochrome c oxidase assembly factor 5</fullName>
    </recommendedName>
</protein>
<dbReference type="GO" id="GO:0005739">
    <property type="term" value="C:mitochondrion"/>
    <property type="evidence" value="ECO:0007669"/>
    <property type="project" value="TreeGrafter"/>
</dbReference>
<dbReference type="PANTHER" id="PTHR28627">
    <property type="entry name" value="CYTOCHROME C OXIDASE ASSEMBLY FACTOR 5"/>
    <property type="match status" value="1"/>
</dbReference>
<sequence>MPKACSEAALSLLTCMEKTECVKKGTPLIECMKDEIASDPCRAQRNAYYTCKHSQLNMRTRIRGVRVY</sequence>
<dbReference type="InterPro" id="IPR018793">
    <property type="entry name" value="Cyt_c_oxidase_assmbl_Pet191"/>
</dbReference>
<keyword evidence="4" id="KW-1185">Reference proteome</keyword>
<proteinExistence type="inferred from homology"/>
<dbReference type="Pfam" id="PF10203">
    <property type="entry name" value="Pet191_N"/>
    <property type="match status" value="1"/>
</dbReference>
<evidence type="ECO:0008006" key="5">
    <source>
        <dbReference type="Google" id="ProtNLM"/>
    </source>
</evidence>
<evidence type="ECO:0000256" key="1">
    <source>
        <dbReference type="ARBA" id="ARBA00007785"/>
    </source>
</evidence>
<name>A0A9N8E8H4_9STRA</name>